<dbReference type="AlphaFoldDB" id="A0A949JVJ9"/>
<keyword evidence="1" id="KW-0812">Transmembrane</keyword>
<feature type="transmembrane region" description="Helical" evidence="1">
    <location>
        <begin position="425"/>
        <end position="449"/>
    </location>
</feature>
<feature type="transmembrane region" description="Helical" evidence="1">
    <location>
        <begin position="116"/>
        <end position="138"/>
    </location>
</feature>
<evidence type="ECO:0000313" key="2">
    <source>
        <dbReference type="EMBL" id="MBU9735935.1"/>
    </source>
</evidence>
<sequence>MMRKCALLFKIQLLQQFGINRLIHSGTSREKRRMLLLFIGGVLLALLLAGYSAGAAYGYVYLGLEDLLPSMMILISAMITLVTTFLKGNGILFGFHDYDMIMSLPVTSFTVVLSRMASVYGMNLLFNLVALVPAGIVYGSAAELSFSSWVMLFFLLFLAPLLPLAAATLLCILITAVSLRFRHRNLVTILLSLTLIFLFLAGSMQTSQWDSRDITALGKAAGDAVNHYYPPASLVSKAVVSSSWADFGLFTLLSIAGALLLLAVLSLFYTRLNTLLGAVHTRGGYQLKELRVSTPFRALFSKELRRYFSCSIYVLNTVMGVLLLLALSIALVFFDPSQLEDLLNLPGAGQWFRSLAPLIPLFFIGLSPTTNSSISLEGKNRWIIYSAPVETITVFVSKIAVNLILFLPCVLVSSLLLALGLKTGLLNTLLLFALPVVYTFFISVAGLMINLKFPLYDWESEYAVVKRGTAVLVSMLLGFLTTLVPIAAAILFQNPLAVTAVFTLLYAALTLWIYQRLKAVKLFVA</sequence>
<comment type="caution">
    <text evidence="2">The sequence shown here is derived from an EMBL/GenBank/DDBJ whole genome shotgun (WGS) entry which is preliminary data.</text>
</comment>
<feature type="transmembrane region" description="Helical" evidence="1">
    <location>
        <begin position="395"/>
        <end position="419"/>
    </location>
</feature>
<feature type="transmembrane region" description="Helical" evidence="1">
    <location>
        <begin position="150"/>
        <end position="174"/>
    </location>
</feature>
<dbReference type="EMBL" id="JAHQCW010000006">
    <property type="protein sequence ID" value="MBU9735935.1"/>
    <property type="molecule type" value="Genomic_DNA"/>
</dbReference>
<name>A0A949JVJ9_9FIRM</name>
<keyword evidence="1" id="KW-1133">Transmembrane helix</keyword>
<feature type="transmembrane region" description="Helical" evidence="1">
    <location>
        <begin position="496"/>
        <end position="514"/>
    </location>
</feature>
<proteinExistence type="predicted"/>
<dbReference type="Proteomes" id="UP000712157">
    <property type="component" value="Unassembled WGS sequence"/>
</dbReference>
<feature type="transmembrane region" description="Helical" evidence="1">
    <location>
        <begin position="186"/>
        <end position="204"/>
    </location>
</feature>
<dbReference type="RefSeq" id="WP_238720934.1">
    <property type="nucleotide sequence ID" value="NZ_JAHQCW010000006.1"/>
</dbReference>
<keyword evidence="3" id="KW-1185">Reference proteome</keyword>
<feature type="transmembrane region" description="Helical" evidence="1">
    <location>
        <begin position="470"/>
        <end position="490"/>
    </location>
</feature>
<feature type="transmembrane region" description="Helical" evidence="1">
    <location>
        <begin position="312"/>
        <end position="334"/>
    </location>
</feature>
<evidence type="ECO:0000313" key="3">
    <source>
        <dbReference type="Proteomes" id="UP000712157"/>
    </source>
</evidence>
<feature type="transmembrane region" description="Helical" evidence="1">
    <location>
        <begin position="354"/>
        <end position="374"/>
    </location>
</feature>
<reference evidence="2" key="1">
    <citation type="submission" date="2021-06" db="EMBL/GenBank/DDBJ databases">
        <title>Description of novel taxa of the family Lachnospiraceae.</title>
        <authorList>
            <person name="Chaplin A.V."/>
            <person name="Sokolova S.R."/>
            <person name="Pikina A.P."/>
            <person name="Korzhanova M."/>
            <person name="Belova V."/>
            <person name="Korostin D."/>
            <person name="Efimov B.A."/>
        </authorList>
    </citation>
    <scope>NUCLEOTIDE SEQUENCE</scope>
    <source>
        <strain evidence="2">ASD5720</strain>
    </source>
</reference>
<feature type="transmembrane region" description="Helical" evidence="1">
    <location>
        <begin position="35"/>
        <end position="60"/>
    </location>
</feature>
<feature type="transmembrane region" description="Helical" evidence="1">
    <location>
        <begin position="247"/>
        <end position="269"/>
    </location>
</feature>
<organism evidence="2 3">
    <name type="scientific">Diplocloster agilis</name>
    <dbReference type="NCBI Taxonomy" id="2850323"/>
    <lineage>
        <taxon>Bacteria</taxon>
        <taxon>Bacillati</taxon>
        <taxon>Bacillota</taxon>
        <taxon>Clostridia</taxon>
        <taxon>Lachnospirales</taxon>
        <taxon>Lachnospiraceae</taxon>
        <taxon>Diplocloster</taxon>
    </lineage>
</organism>
<keyword evidence="1" id="KW-0472">Membrane</keyword>
<protein>
    <recommendedName>
        <fullName evidence="4">ABC-2 type transport system permease protein</fullName>
    </recommendedName>
</protein>
<accession>A0A949JVJ9</accession>
<evidence type="ECO:0000256" key="1">
    <source>
        <dbReference type="SAM" id="Phobius"/>
    </source>
</evidence>
<feature type="transmembrane region" description="Helical" evidence="1">
    <location>
        <begin position="72"/>
        <end position="95"/>
    </location>
</feature>
<evidence type="ECO:0008006" key="4">
    <source>
        <dbReference type="Google" id="ProtNLM"/>
    </source>
</evidence>
<gene>
    <name evidence="2" type="ORF">KTH89_05255</name>
</gene>